<dbReference type="PANTHER" id="PTHR47505:SF1">
    <property type="entry name" value="DNA UTILIZATION PROTEIN YHGH"/>
    <property type="match status" value="1"/>
</dbReference>
<evidence type="ECO:0000256" key="1">
    <source>
        <dbReference type="ARBA" id="ARBA00008007"/>
    </source>
</evidence>
<dbReference type="CDD" id="cd06223">
    <property type="entry name" value="PRTases_typeI"/>
    <property type="match status" value="1"/>
</dbReference>
<protein>
    <recommendedName>
        <fullName evidence="2">Phosphoribosyltransferase domain-containing protein</fullName>
    </recommendedName>
</protein>
<dbReference type="Gene3D" id="3.40.50.2020">
    <property type="match status" value="1"/>
</dbReference>
<evidence type="ECO:0000313" key="4">
    <source>
        <dbReference type="Proteomes" id="UP000029224"/>
    </source>
</evidence>
<evidence type="ECO:0000259" key="2">
    <source>
        <dbReference type="Pfam" id="PF00156"/>
    </source>
</evidence>
<reference evidence="3 4" key="2">
    <citation type="submission" date="2014-09" db="EMBL/GenBank/DDBJ databases">
        <authorList>
            <consortium name="NBRP consortium"/>
            <person name="Sawabe T."/>
            <person name="Meirelles P."/>
            <person name="Nakanishi M."/>
            <person name="Sayaka M."/>
            <person name="Hattori M."/>
            <person name="Ohkuma M."/>
        </authorList>
    </citation>
    <scope>NUCLEOTIDE SEQUENCE [LARGE SCALE GENOMIC DNA]</scope>
    <source>
        <strain evidence="3 4">JCM 19240</strain>
    </source>
</reference>
<dbReference type="InterPro" id="IPR029057">
    <property type="entry name" value="PRTase-like"/>
</dbReference>
<keyword evidence="4" id="KW-1185">Reference proteome</keyword>
<dbReference type="SUPFAM" id="SSF53271">
    <property type="entry name" value="PRTase-like"/>
    <property type="match status" value="1"/>
</dbReference>
<dbReference type="InterPro" id="IPR000836">
    <property type="entry name" value="PRTase_dom"/>
</dbReference>
<name>A0A090U2F9_9VIBR</name>
<dbReference type="OrthoDB" id="9793412at2"/>
<dbReference type="AlphaFoldDB" id="A0A090U2F9"/>
<organism evidence="3 4">
    <name type="scientific">Vibrio maritimus</name>
    <dbReference type="NCBI Taxonomy" id="990268"/>
    <lineage>
        <taxon>Bacteria</taxon>
        <taxon>Pseudomonadati</taxon>
        <taxon>Pseudomonadota</taxon>
        <taxon>Gammaproteobacteria</taxon>
        <taxon>Vibrionales</taxon>
        <taxon>Vibrionaceae</taxon>
        <taxon>Vibrio</taxon>
    </lineage>
</organism>
<reference evidence="3 4" key="1">
    <citation type="submission" date="2014-09" db="EMBL/GenBank/DDBJ databases">
        <title>Vibrio maritimus JCM 19240. (C210) whole genome shotgun sequence.</title>
        <authorList>
            <person name="Sawabe T."/>
            <person name="Meirelles P."/>
            <person name="Nakanishi M."/>
            <person name="Sayaka M."/>
            <person name="Hattori M."/>
            <person name="Ohkuma M."/>
        </authorList>
    </citation>
    <scope>NUCLEOTIDE SEQUENCE [LARGE SCALE GENOMIC DNA]</scope>
    <source>
        <strain evidence="3 4">JCM 19240</strain>
    </source>
</reference>
<accession>A0A090U2F9</accession>
<dbReference type="InterPro" id="IPR051910">
    <property type="entry name" value="ComF/GntX_DNA_util-trans"/>
</dbReference>
<comment type="caution">
    <text evidence="3">The sequence shown here is derived from an EMBL/GenBank/DDBJ whole genome shotgun (WGS) entry which is preliminary data.</text>
</comment>
<dbReference type="Pfam" id="PF00156">
    <property type="entry name" value="Pribosyltran"/>
    <property type="match status" value="1"/>
</dbReference>
<evidence type="ECO:0000313" key="3">
    <source>
        <dbReference type="EMBL" id="GAL37177.1"/>
    </source>
</evidence>
<dbReference type="EMBL" id="BBMT01000015">
    <property type="protein sequence ID" value="GAL37177.1"/>
    <property type="molecule type" value="Genomic_DNA"/>
</dbReference>
<sequence length="227" mass="26069">MRFLSRLPKQCHVCGFTIDRSLGHNLWCEHCQPLFNFECHRCARCGLTMDNTAEICGVCLSTPPPWQTLTCLGDYRPPLSSFIQRIKRHKEPWLLPPLSKLLAERIKNEPAPLLICVPTQLHVELQRGFNLSELIMLQLAQHLPEVKTADSIFRKHRQTATQKSLNRQQRMENVRQAFSLQQSPTSKHVAIIDDVVTTGATVRHLSELLLEVNVEKIDIYCLCRTPK</sequence>
<dbReference type="Proteomes" id="UP000029224">
    <property type="component" value="Unassembled WGS sequence"/>
</dbReference>
<comment type="similarity">
    <text evidence="1">Belongs to the ComF/GntX family.</text>
</comment>
<proteinExistence type="inferred from homology"/>
<dbReference type="PANTHER" id="PTHR47505">
    <property type="entry name" value="DNA UTILIZATION PROTEIN YHGH"/>
    <property type="match status" value="1"/>
</dbReference>
<feature type="domain" description="Phosphoribosyltransferase" evidence="2">
    <location>
        <begin position="138"/>
        <end position="226"/>
    </location>
</feature>
<gene>
    <name evidence="3" type="ORF">JCM19240_4580</name>
</gene>